<organism evidence="3 4">
    <name type="scientific">Sandaracinus amylolyticus</name>
    <dbReference type="NCBI Taxonomy" id="927083"/>
    <lineage>
        <taxon>Bacteria</taxon>
        <taxon>Pseudomonadati</taxon>
        <taxon>Myxococcota</taxon>
        <taxon>Polyangia</taxon>
        <taxon>Polyangiales</taxon>
        <taxon>Sandaracinaceae</taxon>
        <taxon>Sandaracinus</taxon>
    </lineage>
</organism>
<gene>
    <name evidence="3" type="ORF">DB32_000728</name>
</gene>
<dbReference type="STRING" id="927083.DB32_000728"/>
<keyword evidence="2" id="KW-0732">Signal</keyword>
<evidence type="ECO:0000313" key="4">
    <source>
        <dbReference type="Proteomes" id="UP000034883"/>
    </source>
</evidence>
<dbReference type="EMBL" id="CP011125">
    <property type="protein sequence ID" value="AKF03579.1"/>
    <property type="molecule type" value="Genomic_DNA"/>
</dbReference>
<sequence length="473" mass="48682">MKRAMVMLAALALAALPGCGLLFSADDHVGGGGGMDGGPVDAAIDASDEPTDGGDADGGTDAGPPPPPECTTSAECGAVGLVQCVNQRCQFCATPESDTRAVRESANVRAQIALAFGTRAAGPPLVHVATFGNEIGVASEWHRFELSGNTIETRSIDDAQGDPCSGEFLPLGGTFRDDGGGSVLLGYLEGRPTSTDWQFVRWSESTVPRHSAMEGCRGVTAPEILYGPLVATDVASGLGRRFVARVGTAAGPTGLTSVEDAYANRQVDATITGLTADPITHIPHANGFVAVSTADRGRVMFWKSDEESTLPGGIDTPGRTTDAALAVIDADDLLMAFGAGDRIRIVPVHCDGGRCDAMGESVDVRTDGAVVSVVRIVMSNATMPLVLSVEARDGGNDQVVLRALRPSRVPWDAPGGGRALVLDTAADGEEIVDAQLVTTGTGATAHHAAAWVRRSSPTRSSVLARPFAGACDP</sequence>
<name>A0A0F6SDK0_9BACT</name>
<evidence type="ECO:0000313" key="3">
    <source>
        <dbReference type="EMBL" id="AKF03579.1"/>
    </source>
</evidence>
<dbReference type="AlphaFoldDB" id="A0A0F6SDK0"/>
<keyword evidence="4" id="KW-1185">Reference proteome</keyword>
<feature type="region of interest" description="Disordered" evidence="1">
    <location>
        <begin position="34"/>
        <end position="69"/>
    </location>
</feature>
<dbReference type="KEGG" id="samy:DB32_000728"/>
<feature type="chain" id="PRO_5002509738" evidence="2">
    <location>
        <begin position="25"/>
        <end position="473"/>
    </location>
</feature>
<feature type="compositionally biased region" description="Acidic residues" evidence="1">
    <location>
        <begin position="46"/>
        <end position="55"/>
    </location>
</feature>
<protein>
    <submittedName>
        <fullName evidence="3">Uncharacterized protein</fullName>
    </submittedName>
</protein>
<accession>A0A0F6SDK0</accession>
<dbReference type="Proteomes" id="UP000034883">
    <property type="component" value="Chromosome"/>
</dbReference>
<dbReference type="RefSeq" id="WP_053231024.1">
    <property type="nucleotide sequence ID" value="NZ_CP011125.1"/>
</dbReference>
<reference evidence="3 4" key="1">
    <citation type="submission" date="2015-03" db="EMBL/GenBank/DDBJ databases">
        <title>Genome assembly of Sandaracinus amylolyticus DSM 53668.</title>
        <authorList>
            <person name="Sharma G."/>
            <person name="Subramanian S."/>
        </authorList>
    </citation>
    <scope>NUCLEOTIDE SEQUENCE [LARGE SCALE GENOMIC DNA]</scope>
    <source>
        <strain evidence="3 4">DSM 53668</strain>
    </source>
</reference>
<feature type="signal peptide" evidence="2">
    <location>
        <begin position="1"/>
        <end position="24"/>
    </location>
</feature>
<evidence type="ECO:0000256" key="2">
    <source>
        <dbReference type="SAM" id="SignalP"/>
    </source>
</evidence>
<evidence type="ECO:0000256" key="1">
    <source>
        <dbReference type="SAM" id="MobiDB-lite"/>
    </source>
</evidence>
<proteinExistence type="predicted"/>